<dbReference type="PATRIC" id="fig|1122985.7.peg.2627"/>
<protein>
    <submittedName>
        <fullName evidence="1">Uncharacterized protein</fullName>
    </submittedName>
</protein>
<sequence>MTIDDLKEIIKKKKSAPFLFLGSGFTKHYLNTPDWETLLSHFSSQHINAYYTSLNTKDLSKVATEIAQECNKNFWALPDDDEYKKSFQDKATNISSVLKDKIAKFLVKYTLEEPDEKYSEELALLSKLSIDGVITTNWDDFCERQFPKFNRYVGQKELLFSKSIVNIGEIYKIHGCMREPESLVLTHEDYTDFNKRNAYLAAKLITIFIEHPIVFIGYSMNDNNIKSILTSIVQCLDQDKIGLLQNNLFFVEWNKDNDAEMEVERFDMLMSEGVTLPVIRIKTHEFKPVYECLATFERQMSADMLRFYKQQFYEIIYSEKPEKKLYVLPEKEIEANKDIQFVCGFGTIAKYQSAVGYVGLAVTDIFRDVIAEQSKYESEIVLTKTLPKLRKGNIKYLPIYRYLQTLGINNNEQYENNSLGINFQLLKLDDFRTYNFFSNEEKKYDIHTAIDRFQDVKWKTMALIPYLSIGEEDLEVLRQYLISNFNDILVVNNKTIGSNTKSYFKRLICFYDWKKFGW</sequence>
<dbReference type="Pfam" id="PF13289">
    <property type="entry name" value="SIR2_2"/>
    <property type="match status" value="1"/>
</dbReference>
<proteinExistence type="predicted"/>
<gene>
    <name evidence="1" type="ORF">HMPREF1991_02537</name>
</gene>
<evidence type="ECO:0000313" key="2">
    <source>
        <dbReference type="Proteomes" id="UP000027442"/>
    </source>
</evidence>
<dbReference type="Proteomes" id="UP000027442">
    <property type="component" value="Unassembled WGS sequence"/>
</dbReference>
<dbReference type="HOGENOM" id="CLU_037616_1_0_10"/>
<dbReference type="AlphaFoldDB" id="A0A069QF33"/>
<dbReference type="RefSeq" id="WP_018968433.1">
    <property type="nucleotide sequence ID" value="NZ_KB899229.1"/>
</dbReference>
<dbReference type="EMBL" id="JNGW01000108">
    <property type="protein sequence ID" value="KDR51410.1"/>
    <property type="molecule type" value="Genomic_DNA"/>
</dbReference>
<dbReference type="InterPro" id="IPR011202">
    <property type="entry name" value="UCP014677"/>
</dbReference>
<dbReference type="PIRSF" id="PIRSF014677">
    <property type="entry name" value="UCP014677"/>
    <property type="match status" value="1"/>
</dbReference>
<comment type="caution">
    <text evidence="1">The sequence shown here is derived from an EMBL/GenBank/DDBJ whole genome shotgun (WGS) entry which is preliminary data.</text>
</comment>
<keyword evidence="2" id="KW-1185">Reference proteome</keyword>
<reference evidence="1 2" key="1">
    <citation type="submission" date="2013-08" db="EMBL/GenBank/DDBJ databases">
        <authorList>
            <person name="Weinstock G."/>
            <person name="Sodergren E."/>
            <person name="Wylie T."/>
            <person name="Fulton L."/>
            <person name="Fulton R."/>
            <person name="Fronick C."/>
            <person name="O'Laughlin M."/>
            <person name="Godfrey J."/>
            <person name="Miner T."/>
            <person name="Herter B."/>
            <person name="Appelbaum E."/>
            <person name="Cordes M."/>
            <person name="Lek S."/>
            <person name="Wollam A."/>
            <person name="Pepin K.H."/>
            <person name="Palsikar V.B."/>
            <person name="Mitreva M."/>
            <person name="Wilson R.K."/>
        </authorList>
    </citation>
    <scope>NUCLEOTIDE SEQUENCE [LARGE SCALE GENOMIC DNA]</scope>
    <source>
        <strain evidence="1 2">ATCC 15930</strain>
    </source>
</reference>
<name>A0A069QF33_HOYLO</name>
<evidence type="ECO:0000313" key="1">
    <source>
        <dbReference type="EMBL" id="KDR51410.1"/>
    </source>
</evidence>
<organism evidence="1 2">
    <name type="scientific">Hoylesella loescheii DSM 19665 = JCM 12249 = ATCC 15930</name>
    <dbReference type="NCBI Taxonomy" id="1122985"/>
    <lineage>
        <taxon>Bacteria</taxon>
        <taxon>Pseudomonadati</taxon>
        <taxon>Bacteroidota</taxon>
        <taxon>Bacteroidia</taxon>
        <taxon>Bacteroidales</taxon>
        <taxon>Prevotellaceae</taxon>
        <taxon>Hoylesella</taxon>
    </lineage>
</organism>
<dbReference type="eggNOG" id="COG0846">
    <property type="taxonomic scope" value="Bacteria"/>
</dbReference>
<accession>A0A069QF33</accession>